<evidence type="ECO:0000259" key="5">
    <source>
        <dbReference type="Pfam" id="PF00135"/>
    </source>
</evidence>
<dbReference type="InterPro" id="IPR019819">
    <property type="entry name" value="Carboxylesterase_B_CS"/>
</dbReference>
<organism evidence="6 7">
    <name type="scientific">Papilio machaon</name>
    <name type="common">Old World swallowtail butterfly</name>
    <dbReference type="NCBI Taxonomy" id="76193"/>
    <lineage>
        <taxon>Eukaryota</taxon>
        <taxon>Metazoa</taxon>
        <taxon>Ecdysozoa</taxon>
        <taxon>Arthropoda</taxon>
        <taxon>Hexapoda</taxon>
        <taxon>Insecta</taxon>
        <taxon>Pterygota</taxon>
        <taxon>Neoptera</taxon>
        <taxon>Endopterygota</taxon>
        <taxon>Lepidoptera</taxon>
        <taxon>Glossata</taxon>
        <taxon>Ditrysia</taxon>
        <taxon>Papilionoidea</taxon>
        <taxon>Papilionidae</taxon>
        <taxon>Papilioninae</taxon>
        <taxon>Papilio</taxon>
    </lineage>
</organism>
<protein>
    <submittedName>
        <fullName evidence="6">Liver carboxylesterase</fullName>
    </submittedName>
</protein>
<dbReference type="EMBL" id="KQ460366">
    <property type="protein sequence ID" value="KPJ15633.1"/>
    <property type="molecule type" value="Genomic_DNA"/>
</dbReference>
<keyword evidence="2 4" id="KW-0732">Signal</keyword>
<dbReference type="InterPro" id="IPR051093">
    <property type="entry name" value="Neuroligin/BSAL"/>
</dbReference>
<reference evidence="6 7" key="1">
    <citation type="journal article" date="2015" name="Nat. Commun.">
        <title>Outbred genome sequencing and CRISPR/Cas9 gene editing in butterflies.</title>
        <authorList>
            <person name="Li X."/>
            <person name="Fan D."/>
            <person name="Zhang W."/>
            <person name="Liu G."/>
            <person name="Zhang L."/>
            <person name="Zhao L."/>
            <person name="Fang X."/>
            <person name="Chen L."/>
            <person name="Dong Y."/>
            <person name="Chen Y."/>
            <person name="Ding Y."/>
            <person name="Zhao R."/>
            <person name="Feng M."/>
            <person name="Zhu Y."/>
            <person name="Feng Y."/>
            <person name="Jiang X."/>
            <person name="Zhu D."/>
            <person name="Xiang H."/>
            <person name="Feng X."/>
            <person name="Li S."/>
            <person name="Wang J."/>
            <person name="Zhang G."/>
            <person name="Kronforst M.R."/>
            <person name="Wang W."/>
        </authorList>
    </citation>
    <scope>NUCLEOTIDE SEQUENCE [LARGE SCALE GENOMIC DNA]</scope>
    <source>
        <strain evidence="6">Ya'a_city_454_Pm</strain>
        <tissue evidence="6">Whole body</tissue>
    </source>
</reference>
<keyword evidence="3" id="KW-0325">Glycoprotein</keyword>
<feature type="domain" description="Carboxylesterase type B" evidence="5">
    <location>
        <begin position="22"/>
        <end position="563"/>
    </location>
</feature>
<proteinExistence type="inferred from homology"/>
<evidence type="ECO:0000256" key="3">
    <source>
        <dbReference type="ARBA" id="ARBA00023180"/>
    </source>
</evidence>
<dbReference type="Pfam" id="PF00135">
    <property type="entry name" value="COesterase"/>
    <property type="match status" value="1"/>
</dbReference>
<dbReference type="Proteomes" id="UP000053240">
    <property type="component" value="Unassembled WGS sequence"/>
</dbReference>
<comment type="similarity">
    <text evidence="1">Belongs to the type-B carboxylesterase/lipase family.</text>
</comment>
<evidence type="ECO:0000313" key="7">
    <source>
        <dbReference type="Proteomes" id="UP000053240"/>
    </source>
</evidence>
<name>A0A0N1II63_PAPMA</name>
<dbReference type="AlphaFoldDB" id="A0A0N1II63"/>
<dbReference type="Gene3D" id="3.40.50.1820">
    <property type="entry name" value="alpha/beta hydrolase"/>
    <property type="match status" value="1"/>
</dbReference>
<accession>A0A0N1II63</accession>
<dbReference type="PANTHER" id="PTHR43903">
    <property type="entry name" value="NEUROLIGIN"/>
    <property type="match status" value="1"/>
</dbReference>
<evidence type="ECO:0000256" key="1">
    <source>
        <dbReference type="ARBA" id="ARBA00005964"/>
    </source>
</evidence>
<evidence type="ECO:0000256" key="4">
    <source>
        <dbReference type="SAM" id="SignalP"/>
    </source>
</evidence>
<feature type="signal peptide" evidence="4">
    <location>
        <begin position="1"/>
        <end position="16"/>
    </location>
</feature>
<gene>
    <name evidence="6" type="ORF">RR48_04850</name>
</gene>
<keyword evidence="7" id="KW-1185">Reference proteome</keyword>
<sequence>MIYAIVLLLLVSEVLSAREPKQVMIANQGMISGMYLTRFRTKRIAAYVGIPYAQPPIDYRRFTPPEYTDLPQWEGVRNATVYAPDCMQRDPKKEDVQNPLNKHDELFMKLLESQMEEPRQKEYSEDCLYLNVYIPDDFKVEGYPTMVWFHGGDFIRGSPNALNPFQLVLKQKVIFISVAYRLNIFGFFSTLDNEAPGNFGLMDQVAALHWVKNNIENFGGDPENVCIFGHDAGAVSVGLHLLSSYSSGLFQKAIAMSGNVLSPETVNIARKEITTVDKVATAFSCFRKPTFQLLDCLRRVNHQALLDIGEPISVWKPIVDMNFSNISQPFLPDLPSRLFKDEIFTPVPVLTGFTNMEDALLLDKDNSEDSGISQREFDIMREEIILSDITVDNSSCFTNQHHIQDAVAFFYKPIPPTSNETVLRKLFLDFYTDKVHGATTYQLAQFISKHAPVYLYRFDLKPFSDIANEGIPDWIAVPHNFDLIFAFGLPHLALPEDLSKWDYRDKSISDVIMKMWSNFAWYSNPTNSGVIIQWDAFEIEKPGFFIIDRQNFTMSTTANVNYKAFEFWTDFYPKVVEIGTKCCKEVIDDNDNLKMALLQYIAFFLLLTGCLSQRPSYAGSRPIGYPEIETTPASGLLGNRFGNDERVQVLPLDALNDRDLVMRISRLPIDKQPFWFINWRAVEANRRRPQTYEQRQNPFLEPINQNQGNRNEFNF</sequence>
<dbReference type="SUPFAM" id="SSF53474">
    <property type="entry name" value="alpha/beta-Hydrolases"/>
    <property type="match status" value="1"/>
</dbReference>
<dbReference type="InterPro" id="IPR002018">
    <property type="entry name" value="CarbesteraseB"/>
</dbReference>
<dbReference type="PROSITE" id="PS00941">
    <property type="entry name" value="CARBOXYLESTERASE_B_2"/>
    <property type="match status" value="1"/>
</dbReference>
<dbReference type="ESTHER" id="papma-a0a0n1ii63">
    <property type="family name" value="OtherNon-catalytic_C"/>
</dbReference>
<evidence type="ECO:0000256" key="2">
    <source>
        <dbReference type="ARBA" id="ARBA00022729"/>
    </source>
</evidence>
<dbReference type="InParanoid" id="A0A0N1II63"/>
<dbReference type="InterPro" id="IPR029058">
    <property type="entry name" value="AB_hydrolase_fold"/>
</dbReference>
<feature type="chain" id="PRO_5005873975" evidence="4">
    <location>
        <begin position="17"/>
        <end position="715"/>
    </location>
</feature>
<evidence type="ECO:0000313" key="6">
    <source>
        <dbReference type="EMBL" id="KPJ15633.1"/>
    </source>
</evidence>